<feature type="compositionally biased region" description="Polar residues" evidence="9">
    <location>
        <begin position="117"/>
        <end position="126"/>
    </location>
</feature>
<evidence type="ECO:0000256" key="3">
    <source>
        <dbReference type="ARBA" id="ARBA00013420"/>
    </source>
</evidence>
<dbReference type="InterPro" id="IPR050621">
    <property type="entry name" value="Tudor_domain_containing"/>
</dbReference>
<evidence type="ECO:0000256" key="1">
    <source>
        <dbReference type="ARBA" id="ARBA00004496"/>
    </source>
</evidence>
<dbReference type="InterPro" id="IPR041966">
    <property type="entry name" value="LOTUS-like"/>
</dbReference>
<feature type="non-terminal residue" evidence="12">
    <location>
        <position position="1"/>
    </location>
</feature>
<evidence type="ECO:0000256" key="5">
    <source>
        <dbReference type="ARBA" id="ARBA00022490"/>
    </source>
</evidence>
<feature type="non-terminal residue" evidence="12">
    <location>
        <position position="672"/>
    </location>
</feature>
<evidence type="ECO:0000256" key="8">
    <source>
        <dbReference type="ARBA" id="ARBA00022871"/>
    </source>
</evidence>
<dbReference type="Proteomes" id="UP000517678">
    <property type="component" value="Unassembled WGS sequence"/>
</dbReference>
<dbReference type="PROSITE" id="PS50304">
    <property type="entry name" value="TUDOR"/>
    <property type="match status" value="1"/>
</dbReference>
<dbReference type="AlphaFoldDB" id="A0A7K8B253"/>
<name>A0A7K8B253_9CORV</name>
<dbReference type="Pfam" id="PF12872">
    <property type="entry name" value="OST-HTH"/>
    <property type="match status" value="2"/>
</dbReference>
<gene>
    <name evidence="12" type="primary">Tdrd5</name>
    <name evidence="12" type="ORF">CNELOR_R12710</name>
</gene>
<dbReference type="PANTHER" id="PTHR22948:SF19">
    <property type="entry name" value="TUDOR DOMAIN-CONTAINING PROTEIN 5"/>
    <property type="match status" value="1"/>
</dbReference>
<dbReference type="EMBL" id="VZTF01006494">
    <property type="protein sequence ID" value="NXB08370.1"/>
    <property type="molecule type" value="Genomic_DNA"/>
</dbReference>
<dbReference type="Gene3D" id="2.40.50.90">
    <property type="match status" value="1"/>
</dbReference>
<keyword evidence="7" id="KW-0221">Differentiation</keyword>
<feature type="domain" description="Tudor" evidence="10">
    <location>
        <begin position="367"/>
        <end position="424"/>
    </location>
</feature>
<dbReference type="InterPro" id="IPR025605">
    <property type="entry name" value="OST-HTH/LOTUS_dom"/>
</dbReference>
<dbReference type="InterPro" id="IPR035437">
    <property type="entry name" value="SNase_OB-fold_sf"/>
</dbReference>
<dbReference type="PANTHER" id="PTHR22948">
    <property type="entry name" value="TUDOR DOMAIN CONTAINING PROTEIN"/>
    <property type="match status" value="1"/>
</dbReference>
<evidence type="ECO:0000256" key="6">
    <source>
        <dbReference type="ARBA" id="ARBA00022737"/>
    </source>
</evidence>
<dbReference type="PROSITE" id="PS51644">
    <property type="entry name" value="HTH_OST"/>
    <property type="match status" value="2"/>
</dbReference>
<evidence type="ECO:0000256" key="4">
    <source>
        <dbReference type="ARBA" id="ARBA00022473"/>
    </source>
</evidence>
<dbReference type="Gene3D" id="2.30.30.140">
    <property type="match status" value="1"/>
</dbReference>
<feature type="compositionally biased region" description="Low complexity" evidence="9">
    <location>
        <begin position="102"/>
        <end position="116"/>
    </location>
</feature>
<proteinExistence type="inferred from homology"/>
<accession>A0A7K8B253</accession>
<comment type="similarity">
    <text evidence="2">Belongs to the TDRD5 family.</text>
</comment>
<sequence>SKQAQLMEVLKKEVRAMLIAAKAGLTPEQLEEQYMAMVCKPFPLRDLGFQSTLELVTQMPEVVRICSSKNGSLILKAIADDSTKGIAKLVANQKVKTRSKASNKTAAKASAAFPTKNSKNPQSFQTLSAGTPVLPATVKAELQDLLSSSPLLLADLDKAFLRRFGRAFQYRQYGFLSVFEVLRSMSDSIVVEQTKAGSLLFLRKYLANKIEEEEVPQTSVAEVPTLEPICETESFYQAALLVDSEPVQTQAVDLGDHLKQGSGHSTKPAISQETFGQCSQARGFEQFPSTPEIPPDAVQDRSLCSLPPLKRRCLVGVIVEFVVSPSQFYIHICSAEASYKLQDLMFEMRHVYSHKVASDKYIMPESAVRPGQLCCVMVSKWWYRVIIHRVINDQEVEVFYADYGHLQIVQKSWLRFLKWHYSKLPAQAIPCSLAWVKPVEGTWSSAAILLFKRLCRFKELVGIVDEYVDGVLYLFLCDTSTKEDVYFHSVLRDMGYADVCGENIPSQEFEELNPSALYVQPSGKQENAEVVEPDLHLQQESQDADSETATLKLDGAELNSLCHCHHWFCVGLLIDETAVNSLLREGALSECALIAPSQFFKIHLQTPHSLGESSMPAVLVKSLEDLYTSFIYSRQPAEMRQDDPDQIESFCSKAQPYEAVHPTVVLMAAPFM</sequence>
<keyword evidence="13" id="KW-1185">Reference proteome</keyword>
<organism evidence="12 13">
    <name type="scientific">Cnemophilus loriae</name>
    <name type="common">Loria's bird-of-paradise</name>
    <dbReference type="NCBI Taxonomy" id="254448"/>
    <lineage>
        <taxon>Eukaryota</taxon>
        <taxon>Metazoa</taxon>
        <taxon>Chordata</taxon>
        <taxon>Craniata</taxon>
        <taxon>Vertebrata</taxon>
        <taxon>Euteleostomi</taxon>
        <taxon>Archelosauria</taxon>
        <taxon>Archosauria</taxon>
        <taxon>Dinosauria</taxon>
        <taxon>Saurischia</taxon>
        <taxon>Theropoda</taxon>
        <taxon>Coelurosauria</taxon>
        <taxon>Aves</taxon>
        <taxon>Neognathae</taxon>
        <taxon>Neoaves</taxon>
        <taxon>Telluraves</taxon>
        <taxon>Australaves</taxon>
        <taxon>Passeriformes</taxon>
        <taxon>Corvoidea</taxon>
        <taxon>Corvidae</taxon>
        <taxon>Cnemophilus</taxon>
    </lineage>
</organism>
<evidence type="ECO:0000313" key="12">
    <source>
        <dbReference type="EMBL" id="NXB08370.1"/>
    </source>
</evidence>
<comment type="subcellular location">
    <subcellularLocation>
        <location evidence="1">Cytoplasm</location>
    </subcellularLocation>
</comment>
<comment type="caution">
    <text evidence="12">The sequence shown here is derived from an EMBL/GenBank/DDBJ whole genome shotgun (WGS) entry which is preliminary data.</text>
</comment>
<dbReference type="SUPFAM" id="SSF63748">
    <property type="entry name" value="Tudor/PWWP/MBT"/>
    <property type="match status" value="1"/>
</dbReference>
<evidence type="ECO:0000256" key="9">
    <source>
        <dbReference type="SAM" id="MobiDB-lite"/>
    </source>
</evidence>
<dbReference type="SMART" id="SM00333">
    <property type="entry name" value="TUDOR"/>
    <property type="match status" value="1"/>
</dbReference>
<keyword evidence="5" id="KW-0963">Cytoplasm</keyword>
<keyword evidence="8" id="KW-0744">Spermatogenesis</keyword>
<dbReference type="GO" id="GO:0030154">
    <property type="term" value="P:cell differentiation"/>
    <property type="evidence" value="ECO:0007669"/>
    <property type="project" value="UniProtKB-KW"/>
</dbReference>
<evidence type="ECO:0000259" key="11">
    <source>
        <dbReference type="PROSITE" id="PS51644"/>
    </source>
</evidence>
<dbReference type="GO" id="GO:0005737">
    <property type="term" value="C:cytoplasm"/>
    <property type="evidence" value="ECO:0007669"/>
    <property type="project" value="UniProtKB-SubCell"/>
</dbReference>
<dbReference type="Gene3D" id="3.30.420.610">
    <property type="entry name" value="LOTUS domain-like"/>
    <property type="match status" value="2"/>
</dbReference>
<feature type="region of interest" description="Disordered" evidence="9">
    <location>
        <begin position="100"/>
        <end position="126"/>
    </location>
</feature>
<dbReference type="InterPro" id="IPR002999">
    <property type="entry name" value="Tudor"/>
</dbReference>
<evidence type="ECO:0000256" key="2">
    <source>
        <dbReference type="ARBA" id="ARBA00010384"/>
    </source>
</evidence>
<evidence type="ECO:0000259" key="10">
    <source>
        <dbReference type="PROSITE" id="PS50304"/>
    </source>
</evidence>
<dbReference type="GO" id="GO:0007283">
    <property type="term" value="P:spermatogenesis"/>
    <property type="evidence" value="ECO:0007669"/>
    <property type="project" value="UniProtKB-KW"/>
</dbReference>
<evidence type="ECO:0000256" key="7">
    <source>
        <dbReference type="ARBA" id="ARBA00022782"/>
    </source>
</evidence>
<feature type="domain" description="HTH OST-type" evidence="11">
    <location>
        <begin position="130"/>
        <end position="205"/>
    </location>
</feature>
<keyword evidence="4" id="KW-0217">Developmental protein</keyword>
<reference evidence="12 13" key="1">
    <citation type="submission" date="2019-09" db="EMBL/GenBank/DDBJ databases">
        <title>Bird 10,000 Genomes (B10K) Project - Family phase.</title>
        <authorList>
            <person name="Zhang G."/>
        </authorList>
    </citation>
    <scope>NUCLEOTIDE SEQUENCE [LARGE SCALE GENOMIC DNA]</scope>
    <source>
        <strain evidence="12">B10K-DU-029-38</strain>
        <tissue evidence="12">Muscle</tissue>
    </source>
</reference>
<keyword evidence="6" id="KW-0677">Repeat</keyword>
<feature type="domain" description="HTH OST-type" evidence="11">
    <location>
        <begin position="6"/>
        <end position="79"/>
    </location>
</feature>
<protein>
    <recommendedName>
        <fullName evidence="3">Tudor domain-containing protein 5</fullName>
    </recommendedName>
</protein>
<dbReference type="Pfam" id="PF00567">
    <property type="entry name" value="TUDOR"/>
    <property type="match status" value="1"/>
</dbReference>
<evidence type="ECO:0000313" key="13">
    <source>
        <dbReference type="Proteomes" id="UP000517678"/>
    </source>
</evidence>